<organism evidence="4 5">
    <name type="scientific">Terrimonas ginsenosidimutans</name>
    <dbReference type="NCBI Taxonomy" id="2908004"/>
    <lineage>
        <taxon>Bacteria</taxon>
        <taxon>Pseudomonadati</taxon>
        <taxon>Bacteroidota</taxon>
        <taxon>Chitinophagia</taxon>
        <taxon>Chitinophagales</taxon>
        <taxon>Chitinophagaceae</taxon>
        <taxon>Terrimonas</taxon>
    </lineage>
</organism>
<comment type="similarity">
    <text evidence="1 2">Belongs to the small heat shock protein (HSP20) family.</text>
</comment>
<dbReference type="SUPFAM" id="SSF49764">
    <property type="entry name" value="HSP20-like chaperones"/>
    <property type="match status" value="1"/>
</dbReference>
<dbReference type="Gene3D" id="2.60.40.790">
    <property type="match status" value="1"/>
</dbReference>
<name>A0ABS9KSD1_9BACT</name>
<dbReference type="CDD" id="cd06464">
    <property type="entry name" value="ACD_sHsps-like"/>
    <property type="match status" value="1"/>
</dbReference>
<dbReference type="EMBL" id="JAKLTR010000007">
    <property type="protein sequence ID" value="MCG2615220.1"/>
    <property type="molecule type" value="Genomic_DNA"/>
</dbReference>
<dbReference type="RefSeq" id="WP_237872372.1">
    <property type="nucleotide sequence ID" value="NZ_JAKLTR010000007.1"/>
</dbReference>
<evidence type="ECO:0000256" key="2">
    <source>
        <dbReference type="RuleBase" id="RU003616"/>
    </source>
</evidence>
<feature type="domain" description="SHSP" evidence="3">
    <location>
        <begin position="41"/>
        <end position="155"/>
    </location>
</feature>
<dbReference type="Pfam" id="PF00011">
    <property type="entry name" value="HSP20"/>
    <property type="match status" value="1"/>
</dbReference>
<reference evidence="4" key="1">
    <citation type="submission" date="2022-01" db="EMBL/GenBank/DDBJ databases">
        <authorList>
            <person name="Jo J.-H."/>
            <person name="Im W.-T."/>
        </authorList>
    </citation>
    <scope>NUCLEOTIDE SEQUENCE</scope>
    <source>
        <strain evidence="4">NA20</strain>
    </source>
</reference>
<evidence type="ECO:0000313" key="4">
    <source>
        <dbReference type="EMBL" id="MCG2615220.1"/>
    </source>
</evidence>
<gene>
    <name evidence="4" type="ORF">LZZ85_13045</name>
</gene>
<protein>
    <submittedName>
        <fullName evidence="4">Hsp20/alpha crystallin family protein</fullName>
    </submittedName>
</protein>
<dbReference type="InterPro" id="IPR002068">
    <property type="entry name" value="A-crystallin/Hsp20_dom"/>
</dbReference>
<dbReference type="Proteomes" id="UP001165367">
    <property type="component" value="Unassembled WGS sequence"/>
</dbReference>
<keyword evidence="5" id="KW-1185">Reference proteome</keyword>
<dbReference type="PANTHER" id="PTHR11527">
    <property type="entry name" value="HEAT-SHOCK PROTEIN 20 FAMILY MEMBER"/>
    <property type="match status" value="1"/>
</dbReference>
<evidence type="ECO:0000313" key="5">
    <source>
        <dbReference type="Proteomes" id="UP001165367"/>
    </source>
</evidence>
<comment type="caution">
    <text evidence="4">The sequence shown here is derived from an EMBL/GenBank/DDBJ whole genome shotgun (WGS) entry which is preliminary data.</text>
</comment>
<dbReference type="InterPro" id="IPR008978">
    <property type="entry name" value="HSP20-like_chaperone"/>
</dbReference>
<accession>A0ABS9KSD1</accession>
<sequence length="155" mass="17876">MNNTIQKQTAVNPKELSHVVDGLFNNTLRRFFDGNLWDTEMPGHKNDVPVNVRETDQQYEVDVIAPGCRKEEFRVIVQDNELQISFIQDDQKKQTQENAGWVRNEYVLRSFKRHFTLDETVDSANVSAAYIDGILRITLPKSEKAKPRALSVEVK</sequence>
<evidence type="ECO:0000259" key="3">
    <source>
        <dbReference type="PROSITE" id="PS01031"/>
    </source>
</evidence>
<dbReference type="InterPro" id="IPR031107">
    <property type="entry name" value="Small_HSP"/>
</dbReference>
<evidence type="ECO:0000256" key="1">
    <source>
        <dbReference type="PROSITE-ProRule" id="PRU00285"/>
    </source>
</evidence>
<dbReference type="PROSITE" id="PS01031">
    <property type="entry name" value="SHSP"/>
    <property type="match status" value="1"/>
</dbReference>
<proteinExistence type="inferred from homology"/>